<reference evidence="3" key="1">
    <citation type="journal article" date="2014" name="Genome Biol. Evol.">
        <title>Gene Loss Rather Than Gene Gain Is Associated with a Host Jump from Monocots to Dicots in the Smut Fungus Melanopsichium pennsylvanicum.</title>
        <authorList>
            <person name="Sharma R."/>
            <person name="Mishra B."/>
            <person name="Runge F."/>
            <person name="Thines M."/>
        </authorList>
    </citation>
    <scope>NUCLEOTIDE SEQUENCE</scope>
    <source>
        <strain evidence="3">4</strain>
    </source>
</reference>
<feature type="compositionally biased region" description="Low complexity" evidence="2">
    <location>
        <begin position="101"/>
        <end position="118"/>
    </location>
</feature>
<dbReference type="AlphaFoldDB" id="A0A077R1G0"/>
<feature type="region of interest" description="Disordered" evidence="2">
    <location>
        <begin position="561"/>
        <end position="590"/>
    </location>
</feature>
<feature type="region of interest" description="Disordered" evidence="2">
    <location>
        <begin position="176"/>
        <end position="211"/>
    </location>
</feature>
<feature type="coiled-coil region" evidence="1">
    <location>
        <begin position="595"/>
        <end position="742"/>
    </location>
</feature>
<organism evidence="3">
    <name type="scientific">Melanopsichium pennsylvanicum 4</name>
    <dbReference type="NCBI Taxonomy" id="1398559"/>
    <lineage>
        <taxon>Eukaryota</taxon>
        <taxon>Fungi</taxon>
        <taxon>Dikarya</taxon>
        <taxon>Basidiomycota</taxon>
        <taxon>Ustilaginomycotina</taxon>
        <taxon>Ustilaginomycetes</taxon>
        <taxon>Ustilaginales</taxon>
        <taxon>Ustilaginaceae</taxon>
        <taxon>Melanopsichium</taxon>
    </lineage>
</organism>
<evidence type="ECO:0000313" key="3">
    <source>
        <dbReference type="EMBL" id="CDI56330.1"/>
    </source>
</evidence>
<protein>
    <submittedName>
        <fullName evidence="3">Uncharacterized protein</fullName>
    </submittedName>
</protein>
<keyword evidence="1" id="KW-0175">Coiled coil</keyword>
<feature type="compositionally biased region" description="Polar residues" evidence="2">
    <location>
        <begin position="119"/>
        <end position="128"/>
    </location>
</feature>
<dbReference type="EMBL" id="HG529683">
    <property type="protein sequence ID" value="CDI56330.1"/>
    <property type="molecule type" value="Genomic_DNA"/>
</dbReference>
<feature type="compositionally biased region" description="Low complexity" evidence="2">
    <location>
        <begin position="580"/>
        <end position="590"/>
    </location>
</feature>
<feature type="region of interest" description="Disordered" evidence="2">
    <location>
        <begin position="1"/>
        <end position="47"/>
    </location>
</feature>
<accession>A0A077R1G0</accession>
<name>A0A077R1G0_9BASI</name>
<evidence type="ECO:0000256" key="2">
    <source>
        <dbReference type="SAM" id="MobiDB-lite"/>
    </source>
</evidence>
<sequence length="849" mass="90739">MTALATPSGAEPGPSSVPYRGSSVPRTRKNASSLSVTAQQSSSRSIPTHSTYSTWLLIDAAESASSFLRTLHGTSSASSNTNLASGSSSPAGRSAEKLTESRNTTTSASSANSARIASVTSVRSQASKFENGIDSTAHGGEMDKRMSLQHAKDAKDAGSVGKRGFMSRLRGTGSVSNGAVFHPPNAATMTTSGSWSIVDPPTPSKEEVKGAKLSTSRMVHLAFTATATEEAIQHAKGLISRASPSLLSTSTLSFQPVEMIHADQVDVSSVSGMLQSCQAEAVYIGSARPARSSETLQPLLEAILKNANGILRMLVMEPKAVRQLNPATASALFDLAKTHSIELYLPVRWDSLFTPNNSEETILGLEILHDLREEGPLGEAEINGAGDTSMDKGFDVSMSNIPTGLSDTNFGELAELDAIKAEVERLNREVSIRDGKIRDLIKQAEEQKGAAAQSKASTTPATSVAATAKAEIATANRDVPIDATLLTLGAVENVPKAKLLSPADSAPMASPASQTATTTAGAASSTLVIPSTFQNLASLSQSPSPPTAVSSATLAPAAQISCPDSANAPTTPSRTIAVTSPSSSPNSSRSSGKVIAALTAELAETKALLESTRSAYTTVKTHAATYQAAAEEMRSTLSRARLENDSSVTILARKDRQISEALERARKAESEAKELGRASREWGTRVREVEDELGKERIKRARAEQSYEALGGEWKTVRERLMEQVRELKESHRQSVEELAQEYQKVLGFKERLRHDWEGYGIESEKGEGDVTGPRKLISEVQAVNENMHKYLENQVQPLIQGLKQLENRENKEIFDKLQYLTDELTRIRTLMRRGDVTSPNQIPPSTLS</sequence>
<feature type="region of interest" description="Disordered" evidence="2">
    <location>
        <begin position="73"/>
        <end position="140"/>
    </location>
</feature>
<evidence type="ECO:0000256" key="1">
    <source>
        <dbReference type="SAM" id="Coils"/>
    </source>
</evidence>
<proteinExistence type="predicted"/>
<feature type="compositionally biased region" description="Low complexity" evidence="2">
    <location>
        <begin position="31"/>
        <end position="45"/>
    </location>
</feature>
<feature type="compositionally biased region" description="Low complexity" evidence="2">
    <location>
        <begin position="73"/>
        <end position="93"/>
    </location>
</feature>
<feature type="compositionally biased region" description="Polar residues" evidence="2">
    <location>
        <begin position="562"/>
        <end position="579"/>
    </location>
</feature>